<proteinExistence type="predicted"/>
<sequence length="356" mass="40188">MVKPWNEWMFIIFPEADWDPAIHGGEPTHDEYMQRVRDFIGDDKIPAKIVNISKWAVNEVVAERYSSDTGNIHCLGDAVHRHPPFNGLGSNTCIQDAYNLAWKVAYTLRGTANPRILTSYSIERQPVGLGVITRANQGFRDHLAVWQALGITEPDLESATKAFEELSAITPAGAKRRRAFRKAIEGTEKEFHAVGQEMNQKYDGSPAVCFKDEKDPRPPLPEDAVLNYQISTYPGSRLPHAWLNARVPGKQISTQDLVGKGRFTLLTGPGDGEGRWKAAAEKVGKELGIEVKSVSIGWRCDWEDVYFDWERKREVEEDGCVLIRPDRFVAWRSIGMVEEPEERLRRAMRGVLCLDA</sequence>
<gene>
    <name evidence="1" type="ORF">H2198_004053</name>
</gene>
<reference evidence="1" key="1">
    <citation type="submission" date="2022-10" db="EMBL/GenBank/DDBJ databases">
        <title>Culturing micro-colonial fungi from biological soil crusts in the Mojave desert and describing Neophaeococcomyces mojavensis, and introducing the new genera and species Taxawa tesnikishii.</title>
        <authorList>
            <person name="Kurbessoian T."/>
            <person name="Stajich J.E."/>
        </authorList>
    </citation>
    <scope>NUCLEOTIDE SEQUENCE</scope>
    <source>
        <strain evidence="1">JES_112</strain>
    </source>
</reference>
<accession>A0ACC3A9P2</accession>
<comment type="caution">
    <text evidence="1">The sequence shown here is derived from an EMBL/GenBank/DDBJ whole genome shotgun (WGS) entry which is preliminary data.</text>
</comment>
<name>A0ACC3A9P2_9EURO</name>
<keyword evidence="2" id="KW-1185">Reference proteome</keyword>
<dbReference type="Proteomes" id="UP001172386">
    <property type="component" value="Unassembled WGS sequence"/>
</dbReference>
<evidence type="ECO:0000313" key="1">
    <source>
        <dbReference type="EMBL" id="KAJ9657857.1"/>
    </source>
</evidence>
<organism evidence="1 2">
    <name type="scientific">Neophaeococcomyces mojaviensis</name>
    <dbReference type="NCBI Taxonomy" id="3383035"/>
    <lineage>
        <taxon>Eukaryota</taxon>
        <taxon>Fungi</taxon>
        <taxon>Dikarya</taxon>
        <taxon>Ascomycota</taxon>
        <taxon>Pezizomycotina</taxon>
        <taxon>Eurotiomycetes</taxon>
        <taxon>Chaetothyriomycetidae</taxon>
        <taxon>Chaetothyriales</taxon>
        <taxon>Chaetothyriales incertae sedis</taxon>
        <taxon>Neophaeococcomyces</taxon>
    </lineage>
</organism>
<dbReference type="EMBL" id="JAPDRQ010000058">
    <property type="protein sequence ID" value="KAJ9657857.1"/>
    <property type="molecule type" value="Genomic_DNA"/>
</dbReference>
<protein>
    <submittedName>
        <fullName evidence="1">Uncharacterized protein</fullName>
    </submittedName>
</protein>
<evidence type="ECO:0000313" key="2">
    <source>
        <dbReference type="Proteomes" id="UP001172386"/>
    </source>
</evidence>